<dbReference type="PANTHER" id="PTHR46599">
    <property type="entry name" value="PIGGYBAC TRANSPOSABLE ELEMENT-DERIVED PROTEIN 4"/>
    <property type="match status" value="1"/>
</dbReference>
<accession>A0A4Y2SCP3</accession>
<dbReference type="InterPro" id="IPR032718">
    <property type="entry name" value="PGBD4_Znf_C"/>
</dbReference>
<feature type="domain" description="PiggyBac transposable element-derived protein 4 C-terminal zinc-finger" evidence="2">
    <location>
        <begin position="313"/>
        <end position="366"/>
    </location>
</feature>
<feature type="region of interest" description="Disordered" evidence="1">
    <location>
        <begin position="293"/>
        <end position="315"/>
    </location>
</feature>
<dbReference type="Pfam" id="PF13843">
    <property type="entry name" value="DDE_Tnp_1_7"/>
    <property type="match status" value="1"/>
</dbReference>
<name>A0A4Y2SCP3_ARAVE</name>
<feature type="compositionally biased region" description="Polar residues" evidence="1">
    <location>
        <begin position="295"/>
        <end position="304"/>
    </location>
</feature>
<protein>
    <submittedName>
        <fullName evidence="4">PiggyBac transposable element-derived protein 4</fullName>
    </submittedName>
</protein>
<dbReference type="Pfam" id="PF13842">
    <property type="entry name" value="zf-Tnp_2"/>
    <property type="match status" value="1"/>
</dbReference>
<evidence type="ECO:0000259" key="3">
    <source>
        <dbReference type="Pfam" id="PF13843"/>
    </source>
</evidence>
<proteinExistence type="predicted"/>
<dbReference type="PANTHER" id="PTHR46599:SF3">
    <property type="entry name" value="PIGGYBAC TRANSPOSABLE ELEMENT-DERIVED PROTEIN 4"/>
    <property type="match status" value="1"/>
</dbReference>
<evidence type="ECO:0000256" key="1">
    <source>
        <dbReference type="SAM" id="MobiDB-lite"/>
    </source>
</evidence>
<evidence type="ECO:0000313" key="4">
    <source>
        <dbReference type="EMBL" id="GBN85050.1"/>
    </source>
</evidence>
<evidence type="ECO:0000313" key="5">
    <source>
        <dbReference type="Proteomes" id="UP000499080"/>
    </source>
</evidence>
<organism evidence="4 5">
    <name type="scientific">Araneus ventricosus</name>
    <name type="common">Orbweaver spider</name>
    <name type="synonym">Epeira ventricosa</name>
    <dbReference type="NCBI Taxonomy" id="182803"/>
    <lineage>
        <taxon>Eukaryota</taxon>
        <taxon>Metazoa</taxon>
        <taxon>Ecdysozoa</taxon>
        <taxon>Arthropoda</taxon>
        <taxon>Chelicerata</taxon>
        <taxon>Arachnida</taxon>
        <taxon>Araneae</taxon>
        <taxon>Araneomorphae</taxon>
        <taxon>Entelegynae</taxon>
        <taxon>Araneoidea</taxon>
        <taxon>Araneidae</taxon>
        <taxon>Araneus</taxon>
    </lineage>
</organism>
<comment type="caution">
    <text evidence="4">The sequence shown here is derived from an EMBL/GenBank/DDBJ whole genome shotgun (WGS) entry which is preliminary data.</text>
</comment>
<dbReference type="OrthoDB" id="8191242at2759"/>
<gene>
    <name evidence="4" type="primary">PGBD4_196</name>
    <name evidence="4" type="ORF">AVEN_31277_1</name>
</gene>
<keyword evidence="5" id="KW-1185">Reference proteome</keyword>
<dbReference type="Proteomes" id="UP000499080">
    <property type="component" value="Unassembled WGS sequence"/>
</dbReference>
<dbReference type="EMBL" id="BGPR01020595">
    <property type="protein sequence ID" value="GBN85050.1"/>
    <property type="molecule type" value="Genomic_DNA"/>
</dbReference>
<reference evidence="4 5" key="1">
    <citation type="journal article" date="2019" name="Sci. Rep.">
        <title>Orb-weaving spider Araneus ventricosus genome elucidates the spidroin gene catalogue.</title>
        <authorList>
            <person name="Kono N."/>
            <person name="Nakamura H."/>
            <person name="Ohtoshi R."/>
            <person name="Moran D.A.P."/>
            <person name="Shinohara A."/>
            <person name="Yoshida Y."/>
            <person name="Fujiwara M."/>
            <person name="Mori M."/>
            <person name="Tomita M."/>
            <person name="Arakawa K."/>
        </authorList>
    </citation>
    <scope>NUCLEOTIDE SEQUENCE [LARGE SCALE GENOMIC DNA]</scope>
</reference>
<feature type="domain" description="PiggyBac transposable element-derived protein" evidence="3">
    <location>
        <begin position="1"/>
        <end position="262"/>
    </location>
</feature>
<evidence type="ECO:0000259" key="2">
    <source>
        <dbReference type="Pfam" id="PF13842"/>
    </source>
</evidence>
<dbReference type="AlphaFoldDB" id="A0A4Y2SCP3"/>
<dbReference type="InterPro" id="IPR029526">
    <property type="entry name" value="PGBD"/>
</dbReference>
<sequence>MSEKRFSIVMKFLHFTNNETIDLETHPQPGLRKVYEVYDAINRKFKSSYVPERDVSVDESLLLYKGRLGCKQYLPKKRARFGIKFYQLCESSSGYIWNSLIYTGKDMPLWNESPKYKSTTNIVMTLLEDLIDKGYCVTLDNFYTSPELAELLLSHRTDVYGTLRPNRIGVPEEIKKGTLKQGEIIGFQKGKICDKKRKKTHGKSERIVSKKPQAIIDYNLTMGGVDKADQCLSYYPTVRNQQKKYYLKIFRQILNQSVWNSFVLYKKNGGTMSHLDFRLQLVEELAKIYGESKHSSQNTTSSDRLNGRHFPSHIQPTQKKKVPTKICIVCSQKFNEKGQRVRKESRYQCAQCNVTLCVTPYFEKYHTVENF</sequence>